<dbReference type="InterPro" id="IPR003754">
    <property type="entry name" value="4pyrrol_synth_uPrphyn_synth"/>
</dbReference>
<keyword evidence="3" id="KW-1185">Reference proteome</keyword>
<sequence>MAMSGAARPLVWITRPQPGADRTAVRIAGMGFEPLVLPLTEVGAVAPEVAPEEAERTDFVAATSGNAFRLAPASLARTLSARKTYVVGDATAAEARARGFRDVVSARGAVDDLVALIAESEPAGRSGLYLCGRRRTGDLEGKLAEKGISCRLAEVYETVSVSWPTEKLSAALSGRRPDAVLLHSALSAQALSGSATDDIPHILENARLFVLSERIAEALPGSLRARAAVAAAPNEENLLAALRAAFAA</sequence>
<dbReference type="CDD" id="cd06578">
    <property type="entry name" value="HemD"/>
    <property type="match status" value="1"/>
</dbReference>
<name>A0A6N1VGI3_9HYPH</name>
<dbReference type="GO" id="GO:0033014">
    <property type="term" value="P:tetrapyrrole biosynthetic process"/>
    <property type="evidence" value="ECO:0007669"/>
    <property type="project" value="InterPro"/>
</dbReference>
<feature type="domain" description="Tetrapyrrole biosynthesis uroporphyrinogen III synthase" evidence="1">
    <location>
        <begin position="22"/>
        <end position="239"/>
    </location>
</feature>
<protein>
    <submittedName>
        <fullName evidence="2">Uroporphyrinogen-III synthase</fullName>
    </submittedName>
</protein>
<dbReference type="KEGG" id="orm:HTY61_16240"/>
<dbReference type="Gene3D" id="3.40.50.10090">
    <property type="match status" value="2"/>
</dbReference>
<gene>
    <name evidence="2" type="ORF">HTY61_16240</name>
</gene>
<dbReference type="EMBL" id="CP054836">
    <property type="protein sequence ID" value="QKV19888.1"/>
    <property type="molecule type" value="Genomic_DNA"/>
</dbReference>
<dbReference type="SUPFAM" id="SSF69618">
    <property type="entry name" value="HemD-like"/>
    <property type="match status" value="1"/>
</dbReference>
<reference evidence="2 3" key="1">
    <citation type="submission" date="2020-06" db="EMBL/GenBank/DDBJ databases">
        <title>Oricola thermophila sp. nov. isolated from a tidal sediments.</title>
        <authorList>
            <person name="Kwon K.K."/>
            <person name="Yang S.-H."/>
            <person name="Park M.-J."/>
        </authorList>
    </citation>
    <scope>NUCLEOTIDE SEQUENCE [LARGE SCALE GENOMIC DNA]</scope>
    <source>
        <strain evidence="2 3">MEBiC13590</strain>
    </source>
</reference>
<dbReference type="AlphaFoldDB" id="A0A6N1VGI3"/>
<evidence type="ECO:0000259" key="1">
    <source>
        <dbReference type="Pfam" id="PF02602"/>
    </source>
</evidence>
<proteinExistence type="predicted"/>
<evidence type="ECO:0000313" key="2">
    <source>
        <dbReference type="EMBL" id="QKV19888.1"/>
    </source>
</evidence>
<accession>A0A6N1VGI3</accession>
<dbReference type="Pfam" id="PF02602">
    <property type="entry name" value="HEM4"/>
    <property type="match status" value="1"/>
</dbReference>
<dbReference type="Proteomes" id="UP000509367">
    <property type="component" value="Chromosome"/>
</dbReference>
<dbReference type="GO" id="GO:0004852">
    <property type="term" value="F:uroporphyrinogen-III synthase activity"/>
    <property type="evidence" value="ECO:0007669"/>
    <property type="project" value="InterPro"/>
</dbReference>
<dbReference type="InterPro" id="IPR036108">
    <property type="entry name" value="4pyrrol_syn_uPrphyn_synt_sf"/>
</dbReference>
<evidence type="ECO:0000313" key="3">
    <source>
        <dbReference type="Proteomes" id="UP000509367"/>
    </source>
</evidence>
<organism evidence="2 3">
    <name type="scientific">Oricola thermophila</name>
    <dbReference type="NCBI Taxonomy" id="2742145"/>
    <lineage>
        <taxon>Bacteria</taxon>
        <taxon>Pseudomonadati</taxon>
        <taxon>Pseudomonadota</taxon>
        <taxon>Alphaproteobacteria</taxon>
        <taxon>Hyphomicrobiales</taxon>
        <taxon>Ahrensiaceae</taxon>
        <taxon>Oricola</taxon>
    </lineage>
</organism>